<proteinExistence type="predicted"/>
<name>A0A640KHH7_LEITA</name>
<protein>
    <submittedName>
        <fullName evidence="2">Uncharacterized protein</fullName>
    </submittedName>
</protein>
<feature type="region of interest" description="Disordered" evidence="1">
    <location>
        <begin position="286"/>
        <end position="408"/>
    </location>
</feature>
<reference evidence="2" key="1">
    <citation type="submission" date="2019-11" db="EMBL/GenBank/DDBJ databases">
        <title>Leishmania tarentolae CDS.</title>
        <authorList>
            <person name="Goto Y."/>
            <person name="Yamagishi J."/>
        </authorList>
    </citation>
    <scope>NUCLEOTIDE SEQUENCE [LARGE SCALE GENOMIC DNA]</scope>
    <source>
        <strain evidence="2">Parrot Tar II</strain>
    </source>
</reference>
<feature type="region of interest" description="Disordered" evidence="1">
    <location>
        <begin position="527"/>
        <end position="561"/>
    </location>
</feature>
<feature type="compositionally biased region" description="Basic and acidic residues" evidence="1">
    <location>
        <begin position="355"/>
        <end position="371"/>
    </location>
</feature>
<feature type="compositionally biased region" description="Basic and acidic residues" evidence="1">
    <location>
        <begin position="646"/>
        <end position="678"/>
    </location>
</feature>
<dbReference type="EMBL" id="BLBS01000031">
    <property type="protein sequence ID" value="GET88993.1"/>
    <property type="molecule type" value="Genomic_DNA"/>
</dbReference>
<accession>A0A640KHH7</accession>
<dbReference type="AlphaFoldDB" id="A0A640KHH7"/>
<dbReference type="VEuPathDB" id="TriTrypDB:LtaPh_2416000"/>
<keyword evidence="3" id="KW-1185">Reference proteome</keyword>
<dbReference type="Proteomes" id="UP000419144">
    <property type="component" value="Unassembled WGS sequence"/>
</dbReference>
<gene>
    <name evidence="2" type="ORF">LtaPh_2416000</name>
</gene>
<feature type="region of interest" description="Disordered" evidence="1">
    <location>
        <begin position="638"/>
        <end position="684"/>
    </location>
</feature>
<evidence type="ECO:0000313" key="3">
    <source>
        <dbReference type="Proteomes" id="UP000419144"/>
    </source>
</evidence>
<organism evidence="2 3">
    <name type="scientific">Leishmania tarentolae</name>
    <name type="common">Sauroleishmania tarentolae</name>
    <dbReference type="NCBI Taxonomy" id="5689"/>
    <lineage>
        <taxon>Eukaryota</taxon>
        <taxon>Discoba</taxon>
        <taxon>Euglenozoa</taxon>
        <taxon>Kinetoplastea</taxon>
        <taxon>Metakinetoplastina</taxon>
        <taxon>Trypanosomatida</taxon>
        <taxon>Trypanosomatidae</taxon>
        <taxon>Leishmaniinae</taxon>
        <taxon>Leishmania</taxon>
        <taxon>lizard Leishmania</taxon>
    </lineage>
</organism>
<evidence type="ECO:0000256" key="1">
    <source>
        <dbReference type="SAM" id="MobiDB-lite"/>
    </source>
</evidence>
<evidence type="ECO:0000313" key="2">
    <source>
        <dbReference type="EMBL" id="GET88993.1"/>
    </source>
</evidence>
<feature type="compositionally biased region" description="Basic residues" evidence="1">
    <location>
        <begin position="320"/>
        <end position="329"/>
    </location>
</feature>
<comment type="caution">
    <text evidence="2">The sequence shown here is derived from an EMBL/GenBank/DDBJ whole genome shotgun (WGS) entry which is preliminary data.</text>
</comment>
<feature type="compositionally biased region" description="Low complexity" evidence="1">
    <location>
        <begin position="393"/>
        <end position="403"/>
    </location>
</feature>
<dbReference type="OrthoDB" id="273523at2759"/>
<sequence length="967" mass="106213">MRNACSSRRAPFSLSRTLPASLLRSFSFPLVTHPLYERRDALAVAPLHRTEQAGTQHSDRLTQAHGRFPSTHHCVSGVLLEAISFRIDPCVCVCVRANRAHRAVTDVVVVARECGGACPGFARLIGRLTIFWHERSRAAVRNRGKLVLERAMWLPRVRVAAVASALLPQSSTADGLLAAPRRSAAREVRQRRRVNEGVVGPSTDTGPLRTDWRKERWPAWTRRQLIMQTDDIGTMRTCGCVREVDAAATATSLANGGMCTRSPLAHLRAPCAALETPCRCCASLTGVRRAPPSPSHNSPQSHDSHRRRLLSDSPPSSTSRYKKRARQHRQGTPATVVRYPRPLRANGGDTVRLQAPEDGHRDASPPSKPEEVSVADDVDGASAADGGMGGSAEDGSASPAAAAHETRAGWGLEDVNSRTGRTKLEELYERNLDRIRAILEQPLPAMPPDGSIDPDFFVGFASYSYQLRDQYRATLARELQVPVTAVRLSVAWSGRFDVRRFGRVQKVCGVCLDRQVLLAATHHDRERNPRTGLDCKGGDSTSKTRITEDDESSSSSASALPLPETLQKRIHALVAAINGRRRDDLMQMSFFQASPPIPEVSFALTRQEHRLLFHLHTWIRRHVLQSAAVVVVYGVPPPPPSTTPTDARETSHTPRRSTDSPERNGATRDTSDAGRDDTTPQDPYAQWQRLCRTCTTSQRREVQDKWLRLLHRRKVVPLMISLTALATEVAAAVVRGEVPHMEFQHVSQGTVEVKQAGVGAVQNGGEHSTAFVTSSPDAAPSLVPLSASLKDVLTCIEAVSASSPPFTTDHDGASAEDKDAHAMLLRRAQDVIAPQLGADTAEAATPLFRPTSTSQKAETMRWVRLVYQALLLRETQNSADCSSRMDAEQSSMRVANHAPLPALFAQGVYAGGQEEVAYLQRNRAAMDALLLRPHEISFKRKFLSRMRNGHRRLRMEDESAAPYSMNG</sequence>